<dbReference type="Pfam" id="PF08021">
    <property type="entry name" value="FAD_binding_9"/>
    <property type="match status" value="1"/>
</dbReference>
<dbReference type="PANTHER" id="PTHR30157">
    <property type="entry name" value="FERRIC REDUCTASE, NADPH-DEPENDENT"/>
    <property type="match status" value="1"/>
</dbReference>
<sequence>MPSIQEELRLRTRRTRPLVRVRTAEVVSATELTRRIRRVVVGGADLRGLEEDALPADAWKFLLPPPGRRRVDLPRTGDDGMPGYAPGAVPPVLRALTVRAYDPAAAELTVDVLLHGDTPASAWARRAQPGDTVGLAGPRHEFFASPEADWHLLAGDLAALPAIAAILESLPDRTRVLALLEVEDEGDHIDLAAPAGAEVVWLHRHGASAAANGLLDKAVREIDRPFAAAQAWIGAEAGAVRAVRRHLLDEWGLPRPQVHAAAYWKQSLTSDERDIEVIAAYQAAVAAGGDPDDPALTTDADLA</sequence>
<dbReference type="InterPro" id="IPR039261">
    <property type="entry name" value="FNR_nucleotide-bd"/>
</dbReference>
<comment type="caution">
    <text evidence="2">The sequence shown here is derived from an EMBL/GenBank/DDBJ whole genome shotgun (WGS) entry which is preliminary data.</text>
</comment>
<dbReference type="InterPro" id="IPR017927">
    <property type="entry name" value="FAD-bd_FR_type"/>
</dbReference>
<protein>
    <submittedName>
        <fullName evidence="2">Siderophore-interacting protein</fullName>
    </submittedName>
</protein>
<dbReference type="SUPFAM" id="SSF63380">
    <property type="entry name" value="Riboflavin synthase domain-like"/>
    <property type="match status" value="1"/>
</dbReference>
<feature type="domain" description="FAD-binding FR-type" evidence="1">
    <location>
        <begin position="19"/>
        <end position="145"/>
    </location>
</feature>
<dbReference type="InterPro" id="IPR007037">
    <property type="entry name" value="SIP_rossman_dom"/>
</dbReference>
<evidence type="ECO:0000259" key="1">
    <source>
        <dbReference type="PROSITE" id="PS51384"/>
    </source>
</evidence>
<dbReference type="EMBL" id="JAATEJ010000017">
    <property type="protein sequence ID" value="NJP45856.1"/>
    <property type="molecule type" value="Genomic_DNA"/>
</dbReference>
<dbReference type="PANTHER" id="PTHR30157:SF0">
    <property type="entry name" value="NADPH-DEPENDENT FERRIC-CHELATE REDUCTASE"/>
    <property type="match status" value="1"/>
</dbReference>
<dbReference type="Pfam" id="PF04954">
    <property type="entry name" value="SIP"/>
    <property type="match status" value="1"/>
</dbReference>
<keyword evidence="3" id="KW-1185">Reference proteome</keyword>
<reference evidence="2 3" key="1">
    <citation type="submission" date="2020-03" db="EMBL/GenBank/DDBJ databases">
        <title>WGS of actinomycetes isolated from Thailand.</title>
        <authorList>
            <person name="Thawai C."/>
        </authorList>
    </citation>
    <scope>NUCLEOTIDE SEQUENCE [LARGE SCALE GENOMIC DNA]</scope>
    <source>
        <strain evidence="2 3">PRB2-1</strain>
    </source>
</reference>
<organism evidence="2 3">
    <name type="scientific">Actinacidiphila epipremni</name>
    <dbReference type="NCBI Taxonomy" id="2053013"/>
    <lineage>
        <taxon>Bacteria</taxon>
        <taxon>Bacillati</taxon>
        <taxon>Actinomycetota</taxon>
        <taxon>Actinomycetes</taxon>
        <taxon>Kitasatosporales</taxon>
        <taxon>Streptomycetaceae</taxon>
        <taxon>Actinacidiphila</taxon>
    </lineage>
</organism>
<dbReference type="PROSITE" id="PS51384">
    <property type="entry name" value="FAD_FR"/>
    <property type="match status" value="1"/>
</dbReference>
<evidence type="ECO:0000313" key="2">
    <source>
        <dbReference type="EMBL" id="NJP45856.1"/>
    </source>
</evidence>
<dbReference type="Gene3D" id="3.40.50.80">
    <property type="entry name" value="Nucleotide-binding domain of ferredoxin-NADP reductase (FNR) module"/>
    <property type="match status" value="1"/>
</dbReference>
<dbReference type="RefSeq" id="WP_167984707.1">
    <property type="nucleotide sequence ID" value="NZ_JAATEJ010000017.1"/>
</dbReference>
<gene>
    <name evidence="2" type="ORF">HCN08_20950</name>
</gene>
<proteinExistence type="predicted"/>
<accession>A0ABX0ZW78</accession>
<dbReference type="InterPro" id="IPR039374">
    <property type="entry name" value="SIP_fam"/>
</dbReference>
<evidence type="ECO:0000313" key="3">
    <source>
        <dbReference type="Proteomes" id="UP000734511"/>
    </source>
</evidence>
<dbReference type="Proteomes" id="UP000734511">
    <property type="component" value="Unassembled WGS sequence"/>
</dbReference>
<dbReference type="InterPro" id="IPR017938">
    <property type="entry name" value="Riboflavin_synthase-like_b-brl"/>
</dbReference>
<name>A0ABX0ZW78_9ACTN</name>
<dbReference type="CDD" id="cd06193">
    <property type="entry name" value="siderophore_interacting"/>
    <property type="match status" value="1"/>
</dbReference>
<dbReference type="Gene3D" id="2.40.30.10">
    <property type="entry name" value="Translation factors"/>
    <property type="match status" value="1"/>
</dbReference>
<dbReference type="InterPro" id="IPR013113">
    <property type="entry name" value="SIP_FAD-bd"/>
</dbReference>